<evidence type="ECO:0000256" key="5">
    <source>
        <dbReference type="RuleBase" id="RU361279"/>
    </source>
</evidence>
<feature type="binding site" evidence="4">
    <location>
        <position position="71"/>
    </location>
    <ligand>
        <name>substrate</name>
    </ligand>
</feature>
<dbReference type="GO" id="GO:0046872">
    <property type="term" value="F:metal ion binding"/>
    <property type="evidence" value="ECO:0007669"/>
    <property type="project" value="UniProtKB-KW"/>
</dbReference>
<dbReference type="NCBIfam" id="TIGR02727">
    <property type="entry name" value="MTHFS_bact"/>
    <property type="match status" value="1"/>
</dbReference>
<dbReference type="EC" id="6.3.3.2" evidence="5"/>
<protein>
    <recommendedName>
        <fullName evidence="5">5-formyltetrahydrofolate cyclo-ligase</fullName>
        <ecNumber evidence="5">6.3.3.2</ecNumber>
    </recommendedName>
</protein>
<dbReference type="InterPro" id="IPR024185">
    <property type="entry name" value="FTHF_cligase-like_sf"/>
</dbReference>
<dbReference type="PIRSF" id="PIRSF006806">
    <property type="entry name" value="FTHF_cligase"/>
    <property type="match status" value="1"/>
</dbReference>
<dbReference type="GO" id="GO:0030272">
    <property type="term" value="F:5-formyltetrahydrofolate cyclo-ligase activity"/>
    <property type="evidence" value="ECO:0007669"/>
    <property type="project" value="UniProtKB-EC"/>
</dbReference>
<dbReference type="Pfam" id="PF01812">
    <property type="entry name" value="5-FTHF_cyc-lig"/>
    <property type="match status" value="1"/>
</dbReference>
<dbReference type="GO" id="GO:0005524">
    <property type="term" value="F:ATP binding"/>
    <property type="evidence" value="ECO:0007669"/>
    <property type="project" value="UniProtKB-KW"/>
</dbReference>
<evidence type="ECO:0000313" key="6">
    <source>
        <dbReference type="Proteomes" id="UP000675920"/>
    </source>
</evidence>
<proteinExistence type="inferred from homology"/>
<accession>A0A8B6XBC3</accession>
<keyword evidence="3 4" id="KW-0067">ATP-binding</keyword>
<comment type="catalytic activity">
    <reaction evidence="5">
        <text>(6S)-5-formyl-5,6,7,8-tetrahydrofolate + ATP = (6R)-5,10-methenyltetrahydrofolate + ADP + phosphate</text>
        <dbReference type="Rhea" id="RHEA:10488"/>
        <dbReference type="ChEBI" id="CHEBI:30616"/>
        <dbReference type="ChEBI" id="CHEBI:43474"/>
        <dbReference type="ChEBI" id="CHEBI:57455"/>
        <dbReference type="ChEBI" id="CHEBI:57457"/>
        <dbReference type="ChEBI" id="CHEBI:456216"/>
        <dbReference type="EC" id="6.3.3.2"/>
    </reaction>
</comment>
<organism evidence="6 7">
    <name type="scientific">Derxia gummosa DSM 723</name>
    <dbReference type="NCBI Taxonomy" id="1121388"/>
    <lineage>
        <taxon>Bacteria</taxon>
        <taxon>Pseudomonadati</taxon>
        <taxon>Pseudomonadota</taxon>
        <taxon>Betaproteobacteria</taxon>
        <taxon>Burkholderiales</taxon>
        <taxon>Alcaligenaceae</taxon>
        <taxon>Derxia</taxon>
    </lineage>
</organism>
<comment type="cofactor">
    <cofactor evidence="5">
        <name>Mg(2+)</name>
        <dbReference type="ChEBI" id="CHEBI:18420"/>
    </cofactor>
</comment>
<dbReference type="PANTHER" id="PTHR23407:SF1">
    <property type="entry name" value="5-FORMYLTETRAHYDROFOLATE CYCLO-LIGASE"/>
    <property type="match status" value="1"/>
</dbReference>
<evidence type="ECO:0000256" key="3">
    <source>
        <dbReference type="ARBA" id="ARBA00022840"/>
    </source>
</evidence>
<sequence>MTATVSGDQTTLARKELRQLLLKRRAEIPAEERAKAEAAIARNAFDAIVALAGERGLAGRVVAAYLPIRGEPELDALWRMLLDAGAQLGLPVVVEKAAPMVFREWDGTAPQGRDALGLAVPAEDVRVVPEVLVIPCVGFDPAGWRLGYGGGYYDRTLAELIAGGAKSVGIGFESARCALEAEPHDIALDAVASDAGRSMTGRH</sequence>
<keyword evidence="5" id="KW-0460">Magnesium</keyword>
<dbReference type="InterPro" id="IPR002698">
    <property type="entry name" value="FTHF_cligase"/>
</dbReference>
<dbReference type="AlphaFoldDB" id="A0A8B6XBC3"/>
<dbReference type="OrthoDB" id="9801938at2"/>
<reference evidence="7" key="1">
    <citation type="journal article" date="2005" name="Proteins">
        <title>Structural and functional characterization of a 5,10-methenyltetrahydrofolate synthetase from Mycoplasma pneumoniae (GI: 13508087).</title>
        <authorList>
            <person name="Chen S."/>
            <person name="Yakunin A.F."/>
            <person name="Proudfoot M."/>
            <person name="Kim R."/>
            <person name="Kim S.H."/>
        </authorList>
    </citation>
    <scope>NUCLEOTIDE SEQUENCE</scope>
</reference>
<feature type="binding site" evidence="4">
    <location>
        <begin position="145"/>
        <end position="153"/>
    </location>
    <ligand>
        <name>ATP</name>
        <dbReference type="ChEBI" id="CHEBI:30616"/>
    </ligand>
</feature>
<feature type="binding site" evidence="4">
    <location>
        <begin position="14"/>
        <end position="18"/>
    </location>
    <ligand>
        <name>ATP</name>
        <dbReference type="ChEBI" id="CHEBI:30616"/>
    </ligand>
</feature>
<dbReference type="GO" id="GO:0009396">
    <property type="term" value="P:folic acid-containing compound biosynthetic process"/>
    <property type="evidence" value="ECO:0007669"/>
    <property type="project" value="TreeGrafter"/>
</dbReference>
<dbReference type="PANTHER" id="PTHR23407">
    <property type="entry name" value="ATPASE INHIBITOR/5-FORMYLTETRAHYDROFOLATE CYCLO-LIGASE"/>
    <property type="match status" value="1"/>
</dbReference>
<dbReference type="RefSeq" id="WP_084545200.1">
    <property type="nucleotide sequence ID" value="NZ_AXWS01000015.1"/>
</dbReference>
<dbReference type="SUPFAM" id="SSF100950">
    <property type="entry name" value="NagB/RpiA/CoA transferase-like"/>
    <property type="match status" value="1"/>
</dbReference>
<keyword evidence="5" id="KW-0479">Metal-binding</keyword>
<dbReference type="Gene3D" id="3.40.50.10420">
    <property type="entry name" value="NagB/RpiA/CoA transferase-like"/>
    <property type="match status" value="1"/>
</dbReference>
<keyword evidence="6" id="KW-1185">Reference proteome</keyword>
<comment type="similarity">
    <text evidence="1 5">Belongs to the 5-formyltetrahydrofolate cyclo-ligase family.</text>
</comment>
<evidence type="ECO:0000313" key="7">
    <source>
        <dbReference type="RefSeq" id="WP_084545200.1"/>
    </source>
</evidence>
<feature type="binding site" evidence="4">
    <location>
        <position position="66"/>
    </location>
    <ligand>
        <name>substrate</name>
    </ligand>
</feature>
<evidence type="ECO:0000256" key="1">
    <source>
        <dbReference type="ARBA" id="ARBA00010638"/>
    </source>
</evidence>
<evidence type="ECO:0000256" key="2">
    <source>
        <dbReference type="ARBA" id="ARBA00022741"/>
    </source>
</evidence>
<reference evidence="7" key="2">
    <citation type="submission" date="2025-08" db="UniProtKB">
        <authorList>
            <consortium name="RefSeq"/>
        </authorList>
    </citation>
    <scope>IDENTIFICATION</scope>
</reference>
<dbReference type="Proteomes" id="UP000675920">
    <property type="component" value="Unplaced"/>
</dbReference>
<dbReference type="InterPro" id="IPR037171">
    <property type="entry name" value="NagB/RpiA_transferase-like"/>
</dbReference>
<dbReference type="GO" id="GO:0035999">
    <property type="term" value="P:tetrahydrofolate interconversion"/>
    <property type="evidence" value="ECO:0007669"/>
    <property type="project" value="TreeGrafter"/>
</dbReference>
<evidence type="ECO:0000256" key="4">
    <source>
        <dbReference type="PIRSR" id="PIRSR006806-1"/>
    </source>
</evidence>
<name>A0A8B6XBC3_9BURK</name>
<keyword evidence="2 4" id="KW-0547">Nucleotide-binding</keyword>